<evidence type="ECO:0000256" key="1">
    <source>
        <dbReference type="ARBA" id="ARBA00022473"/>
    </source>
</evidence>
<reference evidence="4" key="1">
    <citation type="submission" date="2020-11" db="EMBL/GenBank/DDBJ databases">
        <authorList>
            <person name="Tran Van P."/>
        </authorList>
    </citation>
    <scope>NUCLEOTIDE SEQUENCE</scope>
</reference>
<feature type="domain" description="BTB" evidence="3">
    <location>
        <begin position="47"/>
        <end position="117"/>
    </location>
</feature>
<dbReference type="EMBL" id="OD000467">
    <property type="protein sequence ID" value="CAD7397759.1"/>
    <property type="molecule type" value="Genomic_DNA"/>
</dbReference>
<dbReference type="GO" id="GO:0007281">
    <property type="term" value="P:germ cell development"/>
    <property type="evidence" value="ECO:0007669"/>
    <property type="project" value="InterPro"/>
</dbReference>
<feature type="region of interest" description="Disordered" evidence="2">
    <location>
        <begin position="1"/>
        <end position="29"/>
    </location>
</feature>
<gene>
    <name evidence="4" type="ORF">TPSB3V08_LOCUS1333</name>
</gene>
<dbReference type="PANTHER" id="PTHR23231">
    <property type="entry name" value="GERM CELL-LESS PROTEIN"/>
    <property type="match status" value="1"/>
</dbReference>
<dbReference type="PANTHER" id="PTHR23231:SF17">
    <property type="entry name" value="BTB DOMAIN-CONTAINING PROTEIN"/>
    <property type="match status" value="1"/>
</dbReference>
<dbReference type="InterPro" id="IPR043380">
    <property type="entry name" value="Gcl-like"/>
</dbReference>
<accession>A0A7R9CJN7</accession>
<protein>
    <recommendedName>
        <fullName evidence="3">BTB domain-containing protein</fullName>
    </recommendedName>
</protein>
<dbReference type="SUPFAM" id="SSF54695">
    <property type="entry name" value="POZ domain"/>
    <property type="match status" value="1"/>
</dbReference>
<dbReference type="Pfam" id="PF00651">
    <property type="entry name" value="BTB"/>
    <property type="match status" value="1"/>
</dbReference>
<sequence length="483" mass="54385">MGNHLFKTPLSRPTPDRMKPQSPSHRQWKTTKPEHVYKNLFLEGQYSDITICALEKSWNLHRLYLKQSPFFQSKFSDSCLEGTSNTISLNIDDPNVTVESLQTVLVYLYTKKVDIDASTAVKILAAASMLQLDAITEQCISVMTASISVNTAVEYYEAGIKYEYSQVTTAAFDWMLLNLFYSFSKNFKELRKISVELMTKLVASSDLAVELTEFSVYTILKLWVLLKIRPDWEQFTNESDVIETCKNDHEKLNLQSDKSKVFKPAFQALRLPHILCHEDHLKTLEEDKLFLLKMLEKMAASLYDTTLEADCNTKGRVKATSLDKEGRAKATQSSGLQVITLGSLQFYSVTRKDVRAPLQSEKSIGIFQSSQFYNIVRGEWETLKGKPSSIHTTGIRAPISVIGTLVNCDRDALDHEPTEAGAKIINLISQMKRDNRSISSSSDIDSSDSESHASVGTWTKRQACLVRFTDGRGDLGSNSGEVY</sequence>
<keyword evidence="1" id="KW-0217">Developmental protein</keyword>
<evidence type="ECO:0000259" key="3">
    <source>
        <dbReference type="PROSITE" id="PS50097"/>
    </source>
</evidence>
<dbReference type="AlphaFoldDB" id="A0A7R9CJN7"/>
<dbReference type="InterPro" id="IPR011333">
    <property type="entry name" value="SKP1/BTB/POZ_sf"/>
</dbReference>
<dbReference type="Gene3D" id="3.30.710.10">
    <property type="entry name" value="Potassium Channel Kv1.1, Chain A"/>
    <property type="match status" value="1"/>
</dbReference>
<proteinExistence type="predicted"/>
<evidence type="ECO:0000256" key="2">
    <source>
        <dbReference type="SAM" id="MobiDB-lite"/>
    </source>
</evidence>
<organism evidence="4">
    <name type="scientific">Timema poppense</name>
    <name type="common">Walking stick</name>
    <dbReference type="NCBI Taxonomy" id="170557"/>
    <lineage>
        <taxon>Eukaryota</taxon>
        <taxon>Metazoa</taxon>
        <taxon>Ecdysozoa</taxon>
        <taxon>Arthropoda</taxon>
        <taxon>Hexapoda</taxon>
        <taxon>Insecta</taxon>
        <taxon>Pterygota</taxon>
        <taxon>Neoptera</taxon>
        <taxon>Polyneoptera</taxon>
        <taxon>Phasmatodea</taxon>
        <taxon>Timematodea</taxon>
        <taxon>Timematoidea</taxon>
        <taxon>Timematidae</taxon>
        <taxon>Timema</taxon>
    </lineage>
</organism>
<dbReference type="SMART" id="SM00225">
    <property type="entry name" value="BTB"/>
    <property type="match status" value="1"/>
</dbReference>
<name>A0A7R9CJN7_TIMPO</name>
<evidence type="ECO:0000313" key="4">
    <source>
        <dbReference type="EMBL" id="CAD7397759.1"/>
    </source>
</evidence>
<dbReference type="PROSITE" id="PS50097">
    <property type="entry name" value="BTB"/>
    <property type="match status" value="1"/>
</dbReference>
<dbReference type="InterPro" id="IPR000210">
    <property type="entry name" value="BTB/POZ_dom"/>
</dbReference>